<name>A0ABS4ACN7_9PROT</name>
<organism evidence="3 4">
    <name type="scientific">Pararoseomonas baculiformis</name>
    <dbReference type="NCBI Taxonomy" id="2820812"/>
    <lineage>
        <taxon>Bacteria</taxon>
        <taxon>Pseudomonadati</taxon>
        <taxon>Pseudomonadota</taxon>
        <taxon>Alphaproteobacteria</taxon>
        <taxon>Acetobacterales</taxon>
        <taxon>Acetobacteraceae</taxon>
        <taxon>Pararoseomonas</taxon>
    </lineage>
</organism>
<dbReference type="InterPro" id="IPR011006">
    <property type="entry name" value="CheY-like_superfamily"/>
</dbReference>
<feature type="domain" description="Response regulatory" evidence="2">
    <location>
        <begin position="12"/>
        <end position="125"/>
    </location>
</feature>
<reference evidence="3 4" key="1">
    <citation type="submission" date="2021-03" db="EMBL/GenBank/DDBJ databases">
        <authorList>
            <person name="So Y."/>
        </authorList>
    </citation>
    <scope>NUCLEOTIDE SEQUENCE [LARGE SCALE GENOMIC DNA]</scope>
    <source>
        <strain evidence="3 4">SSH11</strain>
    </source>
</reference>
<proteinExistence type="predicted"/>
<accession>A0ABS4ACN7</accession>
<evidence type="ECO:0000313" key="4">
    <source>
        <dbReference type="Proteomes" id="UP000681594"/>
    </source>
</evidence>
<evidence type="ECO:0000259" key="2">
    <source>
        <dbReference type="PROSITE" id="PS50110"/>
    </source>
</evidence>
<gene>
    <name evidence="3" type="ORF">J8J14_07505</name>
</gene>
<keyword evidence="1" id="KW-0597">Phosphoprotein</keyword>
<dbReference type="EMBL" id="JAGIZB010000006">
    <property type="protein sequence ID" value="MBP0444626.1"/>
    <property type="molecule type" value="Genomic_DNA"/>
</dbReference>
<evidence type="ECO:0000313" key="3">
    <source>
        <dbReference type="EMBL" id="MBP0444626.1"/>
    </source>
</evidence>
<protein>
    <submittedName>
        <fullName evidence="3">Response regulator</fullName>
    </submittedName>
</protein>
<evidence type="ECO:0000256" key="1">
    <source>
        <dbReference type="PROSITE-ProRule" id="PRU00169"/>
    </source>
</evidence>
<dbReference type="Gene3D" id="3.40.50.2300">
    <property type="match status" value="1"/>
</dbReference>
<dbReference type="SMART" id="SM00448">
    <property type="entry name" value="REC"/>
    <property type="match status" value="1"/>
</dbReference>
<dbReference type="SUPFAM" id="SSF52172">
    <property type="entry name" value="CheY-like"/>
    <property type="match status" value="1"/>
</dbReference>
<dbReference type="RefSeq" id="WP_209378859.1">
    <property type="nucleotide sequence ID" value="NZ_JAGIZB010000006.1"/>
</dbReference>
<dbReference type="InterPro" id="IPR001789">
    <property type="entry name" value="Sig_transdc_resp-reg_receiver"/>
</dbReference>
<comment type="caution">
    <text evidence="3">The sequence shown here is derived from an EMBL/GenBank/DDBJ whole genome shotgun (WGS) entry which is preliminary data.</text>
</comment>
<keyword evidence="4" id="KW-1185">Reference proteome</keyword>
<dbReference type="PROSITE" id="PS50110">
    <property type="entry name" value="RESPONSE_REGULATORY"/>
    <property type="match status" value="1"/>
</dbReference>
<feature type="modified residue" description="4-aspartylphosphate" evidence="1">
    <location>
        <position position="64"/>
    </location>
</feature>
<dbReference type="Proteomes" id="UP000681594">
    <property type="component" value="Unassembled WGS sequence"/>
</dbReference>
<sequence length="133" mass="14492">MSNAAGPLAGRRILVVEDEYFIAEAMEEWLIGAGVEVVGPVPGVEQALRLIGEPGKVLDGAVLDVNLGRGETAYAIADRLNERGVPYLFATGDVRITDAPEHRRRLRLEKPLTRQQLIRQVERLLAGSPGHSD</sequence>